<keyword evidence="2 7" id="KW-0812">Transmembrane</keyword>
<evidence type="ECO:0000313" key="11">
    <source>
        <dbReference type="Proteomes" id="UP000184278"/>
    </source>
</evidence>
<keyword evidence="5 7" id="KW-1133">Transmembrane helix</keyword>
<dbReference type="GO" id="GO:0005524">
    <property type="term" value="F:ATP binding"/>
    <property type="evidence" value="ECO:0007669"/>
    <property type="project" value="UniProtKB-KW"/>
</dbReference>
<dbReference type="STRING" id="1121131.SAMN02745229_02647"/>
<feature type="transmembrane region" description="Helical" evidence="7">
    <location>
        <begin position="146"/>
        <end position="179"/>
    </location>
</feature>
<dbReference type="InterPro" id="IPR011527">
    <property type="entry name" value="ABC1_TM_dom"/>
</dbReference>
<dbReference type="GO" id="GO:0016887">
    <property type="term" value="F:ATP hydrolysis activity"/>
    <property type="evidence" value="ECO:0007669"/>
    <property type="project" value="InterPro"/>
</dbReference>
<dbReference type="RefSeq" id="WP_073388459.1">
    <property type="nucleotide sequence ID" value="NZ_FQXK01000022.1"/>
</dbReference>
<comment type="subcellular location">
    <subcellularLocation>
        <location evidence="1">Cell membrane</location>
        <topology evidence="1">Multi-pass membrane protein</topology>
    </subcellularLocation>
</comment>
<feature type="transmembrane region" description="Helical" evidence="7">
    <location>
        <begin position="259"/>
        <end position="289"/>
    </location>
</feature>
<dbReference type="GO" id="GO:0005886">
    <property type="term" value="C:plasma membrane"/>
    <property type="evidence" value="ECO:0007669"/>
    <property type="project" value="UniProtKB-SubCell"/>
</dbReference>
<keyword evidence="11" id="KW-1185">Reference proteome</keyword>
<dbReference type="SUPFAM" id="SSF90123">
    <property type="entry name" value="ABC transporter transmembrane region"/>
    <property type="match status" value="1"/>
</dbReference>
<evidence type="ECO:0000256" key="6">
    <source>
        <dbReference type="ARBA" id="ARBA00023136"/>
    </source>
</evidence>
<dbReference type="Gene3D" id="3.40.50.300">
    <property type="entry name" value="P-loop containing nucleotide triphosphate hydrolases"/>
    <property type="match status" value="1"/>
</dbReference>
<dbReference type="Gene3D" id="1.20.1560.10">
    <property type="entry name" value="ABC transporter type 1, transmembrane domain"/>
    <property type="match status" value="1"/>
</dbReference>
<dbReference type="InterPro" id="IPR017871">
    <property type="entry name" value="ABC_transporter-like_CS"/>
</dbReference>
<feature type="transmembrane region" description="Helical" evidence="7">
    <location>
        <begin position="61"/>
        <end position="90"/>
    </location>
</feature>
<keyword evidence="3" id="KW-0547">Nucleotide-binding</keyword>
<dbReference type="SUPFAM" id="SSF52540">
    <property type="entry name" value="P-loop containing nucleoside triphosphate hydrolases"/>
    <property type="match status" value="1"/>
</dbReference>
<keyword evidence="6 7" id="KW-0472">Membrane</keyword>
<name>A0A1M5ZT39_BUTFI</name>
<reference evidence="11" key="1">
    <citation type="submission" date="2016-11" db="EMBL/GenBank/DDBJ databases">
        <authorList>
            <person name="Varghese N."/>
            <person name="Submissions S."/>
        </authorList>
    </citation>
    <scope>NUCLEOTIDE SEQUENCE [LARGE SCALE GENOMIC DNA]</scope>
    <source>
        <strain evidence="11">DSM 3071</strain>
    </source>
</reference>
<sequence length="578" mass="63453">MKNNIFSKIAVFGQKYKTYFVAGIVLGSIGSLLNVVIPNMIKNIAALISQSLYTNVMDFDAIRVVAIKTAVVIIISFIASYFGAWCLTIAGQNMVKDLRSALNDKTDRVKMNYFDTTALGDTVSRMTDDCDAFSAAISSNLGKAVFSLIIVLGCLIVTFVINPLLAFCSIASILLGLFINASFAKMGTNAIKEQRRLLGNMNGMINESITGHMLIKAFNGEEEVLGQFDEKNQDLSRALFKSQFFISVLTPFMDFVSNFTYVVVCLVSGIMIILGKMQIETIVAFILYIKMVTSNLTQIIQALGSIQPGIACGERIMEYLELEEETDEGRENVSKTEGDVVFRNVRFGYVEGQIVLKDFSAHIKPGMKVAIVGPTGAGKSTLINLLMRFYELNSGSIIVDGVPIKDIPRSKLHDLFAMVLQETWTFKGSIRENIVYSTKNVDDEELEGVIERAGIKFLVDAMPDGVDTVLSETANVSSGQKQLITIARAMLKNSPIMILDEATSSVDTRTEKLIQKAIDDMTKGHTSFVIAHRLSTIKNADVIFVLKDGDIVETGNHEELLDAGGFYSELYKAGLDAT</sequence>
<dbReference type="CDD" id="cd18547">
    <property type="entry name" value="ABC_6TM_Tm288_like"/>
    <property type="match status" value="1"/>
</dbReference>
<dbReference type="Proteomes" id="UP000184278">
    <property type="component" value="Unassembled WGS sequence"/>
</dbReference>
<dbReference type="EMBL" id="FQXK01000022">
    <property type="protein sequence ID" value="SHI27391.1"/>
    <property type="molecule type" value="Genomic_DNA"/>
</dbReference>
<evidence type="ECO:0000256" key="2">
    <source>
        <dbReference type="ARBA" id="ARBA00022692"/>
    </source>
</evidence>
<dbReference type="AlphaFoldDB" id="A0A1M5ZT39"/>
<dbReference type="InterPro" id="IPR039421">
    <property type="entry name" value="Type_1_exporter"/>
</dbReference>
<organism evidence="10 11">
    <name type="scientific">Butyrivibrio fibrisolvens DSM 3071</name>
    <dbReference type="NCBI Taxonomy" id="1121131"/>
    <lineage>
        <taxon>Bacteria</taxon>
        <taxon>Bacillati</taxon>
        <taxon>Bacillota</taxon>
        <taxon>Clostridia</taxon>
        <taxon>Lachnospirales</taxon>
        <taxon>Lachnospiraceae</taxon>
        <taxon>Butyrivibrio</taxon>
    </lineage>
</organism>
<dbReference type="InterPro" id="IPR003439">
    <property type="entry name" value="ABC_transporter-like_ATP-bd"/>
</dbReference>
<dbReference type="PROSITE" id="PS00211">
    <property type="entry name" value="ABC_TRANSPORTER_1"/>
    <property type="match status" value="1"/>
</dbReference>
<evidence type="ECO:0000256" key="1">
    <source>
        <dbReference type="ARBA" id="ARBA00004651"/>
    </source>
</evidence>
<evidence type="ECO:0000256" key="3">
    <source>
        <dbReference type="ARBA" id="ARBA00022741"/>
    </source>
</evidence>
<protein>
    <submittedName>
        <fullName evidence="10">ATP-binding cassette, subfamily B</fullName>
    </submittedName>
</protein>
<keyword evidence="4 10" id="KW-0067">ATP-binding</keyword>
<dbReference type="PROSITE" id="PS50893">
    <property type="entry name" value="ABC_TRANSPORTER_2"/>
    <property type="match status" value="1"/>
</dbReference>
<evidence type="ECO:0000259" key="8">
    <source>
        <dbReference type="PROSITE" id="PS50893"/>
    </source>
</evidence>
<dbReference type="PANTHER" id="PTHR43394">
    <property type="entry name" value="ATP-DEPENDENT PERMEASE MDL1, MITOCHONDRIAL"/>
    <property type="match status" value="1"/>
</dbReference>
<dbReference type="GO" id="GO:0015421">
    <property type="term" value="F:ABC-type oligopeptide transporter activity"/>
    <property type="evidence" value="ECO:0007669"/>
    <property type="project" value="TreeGrafter"/>
</dbReference>
<dbReference type="Pfam" id="PF00664">
    <property type="entry name" value="ABC_membrane"/>
    <property type="match status" value="1"/>
</dbReference>
<dbReference type="SMART" id="SM00382">
    <property type="entry name" value="AAA"/>
    <property type="match status" value="1"/>
</dbReference>
<feature type="transmembrane region" description="Helical" evidence="7">
    <location>
        <begin position="20"/>
        <end position="41"/>
    </location>
</feature>
<dbReference type="Pfam" id="PF00005">
    <property type="entry name" value="ABC_tran"/>
    <property type="match status" value="1"/>
</dbReference>
<dbReference type="PROSITE" id="PS50929">
    <property type="entry name" value="ABC_TM1F"/>
    <property type="match status" value="1"/>
</dbReference>
<dbReference type="PANTHER" id="PTHR43394:SF1">
    <property type="entry name" value="ATP-BINDING CASSETTE SUB-FAMILY B MEMBER 10, MITOCHONDRIAL"/>
    <property type="match status" value="1"/>
</dbReference>
<feature type="domain" description="ABC transporter" evidence="8">
    <location>
        <begin position="340"/>
        <end position="573"/>
    </location>
</feature>
<evidence type="ECO:0000313" key="10">
    <source>
        <dbReference type="EMBL" id="SHI27391.1"/>
    </source>
</evidence>
<feature type="domain" description="ABC transmembrane type-1" evidence="9">
    <location>
        <begin position="21"/>
        <end position="307"/>
    </location>
</feature>
<dbReference type="GeneID" id="89511151"/>
<accession>A0A1M5ZT39</accession>
<evidence type="ECO:0000256" key="7">
    <source>
        <dbReference type="SAM" id="Phobius"/>
    </source>
</evidence>
<dbReference type="InterPro" id="IPR036640">
    <property type="entry name" value="ABC1_TM_sf"/>
</dbReference>
<evidence type="ECO:0000256" key="5">
    <source>
        <dbReference type="ARBA" id="ARBA00022989"/>
    </source>
</evidence>
<dbReference type="InterPro" id="IPR027417">
    <property type="entry name" value="P-loop_NTPase"/>
</dbReference>
<evidence type="ECO:0000259" key="9">
    <source>
        <dbReference type="PROSITE" id="PS50929"/>
    </source>
</evidence>
<proteinExistence type="predicted"/>
<dbReference type="FunFam" id="3.40.50.300:FF:000218">
    <property type="entry name" value="Multidrug ABC transporter ATP-binding protein"/>
    <property type="match status" value="1"/>
</dbReference>
<dbReference type="OrthoDB" id="9762778at2"/>
<evidence type="ECO:0000256" key="4">
    <source>
        <dbReference type="ARBA" id="ARBA00022840"/>
    </source>
</evidence>
<gene>
    <name evidence="10" type="ORF">SAMN02745229_02647</name>
</gene>
<dbReference type="InterPro" id="IPR003593">
    <property type="entry name" value="AAA+_ATPase"/>
</dbReference>